<proteinExistence type="inferred from homology"/>
<dbReference type="InterPro" id="IPR036188">
    <property type="entry name" value="FAD/NAD-bd_sf"/>
</dbReference>
<dbReference type="AlphaFoldDB" id="A0A3A4NJC0"/>
<dbReference type="Pfam" id="PF01593">
    <property type="entry name" value="Amino_oxidase"/>
    <property type="match status" value="1"/>
</dbReference>
<dbReference type="PANTHER" id="PTHR43734">
    <property type="entry name" value="PHYTOENE DESATURASE"/>
    <property type="match status" value="1"/>
</dbReference>
<name>A0A3A4NJC0_ABYX5</name>
<accession>A0A3A4NJC0</accession>
<dbReference type="InterPro" id="IPR002937">
    <property type="entry name" value="Amino_oxidase"/>
</dbReference>
<comment type="similarity">
    <text evidence="1">Belongs to the carotenoid/retinoid oxidoreductase family.</text>
</comment>
<gene>
    <name evidence="3" type="ORF">C4520_13860</name>
</gene>
<dbReference type="Gene3D" id="3.90.660.50">
    <property type="match status" value="1"/>
</dbReference>
<sequence>MQKNVIIIGAGFGGLSVGALLAKCGIPVTIFESDSEIGGRAKCIEKDGYIIDLGLHANRFGHQGPAARVLDMVGESIEFARKKDRTSYVYQDGRLIKRPNGVEDFMQTELVPDESRPALLQTIFEMIGEDPSRWYDKTLLEFVERHTQDEHVKRFFRLLGFTIIAPDIESASAGEVMDFVKNAQIAEEPLAEPVGGVKQITDKLRYVIERNGGEIKTGMPVSGIEIQKERAIGVTARGRLYLGDAVVFTPPVQHLFNCVSTEPFPQEFIDYAWSLEPTSGVSIDFGLRKPVSDMEGNIICLDPVVLGSFPSNYDISLAPRGKQLSTWLMVVPREQAKKGPTLKNALDLLREFIRNLYPDFFEYVEWERPLAYVILDGTLLKVGQTRVDRHDIRSPYVPNLFFVGDTAKGDGCSGDIAFDSAIKAAPMIRDHLKQ</sequence>
<comment type="caution">
    <text evidence="3">The sequence shown here is derived from an EMBL/GenBank/DDBJ whole genome shotgun (WGS) entry which is preliminary data.</text>
</comment>
<evidence type="ECO:0000259" key="2">
    <source>
        <dbReference type="Pfam" id="PF01593"/>
    </source>
</evidence>
<feature type="domain" description="Amine oxidase" evidence="2">
    <location>
        <begin position="13"/>
        <end position="425"/>
    </location>
</feature>
<evidence type="ECO:0000313" key="4">
    <source>
        <dbReference type="Proteomes" id="UP000265882"/>
    </source>
</evidence>
<dbReference type="SUPFAM" id="SSF51905">
    <property type="entry name" value="FAD/NAD(P)-binding domain"/>
    <property type="match status" value="1"/>
</dbReference>
<protein>
    <submittedName>
        <fullName evidence="3">NAD(P)/FAD-dependent oxidoreductase</fullName>
    </submittedName>
</protein>
<organism evidence="3 4">
    <name type="scientific">Abyssobacteria bacterium (strain SURF_5)</name>
    <dbReference type="NCBI Taxonomy" id="2093360"/>
    <lineage>
        <taxon>Bacteria</taxon>
        <taxon>Pseudomonadati</taxon>
        <taxon>Candidatus Hydrogenedentota</taxon>
        <taxon>Candidatus Abyssobacteria</taxon>
    </lineage>
</organism>
<reference evidence="3 4" key="1">
    <citation type="journal article" date="2017" name="ISME J.">
        <title>Energy and carbon metabolisms in a deep terrestrial subsurface fluid microbial community.</title>
        <authorList>
            <person name="Momper L."/>
            <person name="Jungbluth S.P."/>
            <person name="Lee M.D."/>
            <person name="Amend J.P."/>
        </authorList>
    </citation>
    <scope>NUCLEOTIDE SEQUENCE [LARGE SCALE GENOMIC DNA]</scope>
    <source>
        <strain evidence="3">SURF_5</strain>
    </source>
</reference>
<dbReference type="Proteomes" id="UP000265882">
    <property type="component" value="Unassembled WGS sequence"/>
</dbReference>
<dbReference type="GO" id="GO:0016491">
    <property type="term" value="F:oxidoreductase activity"/>
    <property type="evidence" value="ECO:0007669"/>
    <property type="project" value="InterPro"/>
</dbReference>
<dbReference type="Gene3D" id="3.50.50.60">
    <property type="entry name" value="FAD/NAD(P)-binding domain"/>
    <property type="match status" value="1"/>
</dbReference>
<evidence type="ECO:0000313" key="3">
    <source>
        <dbReference type="EMBL" id="RJP18675.1"/>
    </source>
</evidence>
<evidence type="ECO:0000256" key="1">
    <source>
        <dbReference type="ARBA" id="ARBA00006046"/>
    </source>
</evidence>
<dbReference type="EMBL" id="QZKU01000098">
    <property type="protein sequence ID" value="RJP18675.1"/>
    <property type="molecule type" value="Genomic_DNA"/>
</dbReference>
<dbReference type="PANTHER" id="PTHR43734:SF1">
    <property type="entry name" value="PHYTOENE DESATURASE"/>
    <property type="match status" value="1"/>
</dbReference>